<dbReference type="PANTHER" id="PTHR21666:SF285">
    <property type="entry name" value="M23 FAMILY METALLOPEPTIDASE"/>
    <property type="match status" value="1"/>
</dbReference>
<dbReference type="EMBL" id="CP068570">
    <property type="protein sequence ID" value="QQZ49965.1"/>
    <property type="molecule type" value="Genomic_DNA"/>
</dbReference>
<reference evidence="3" key="1">
    <citation type="submission" date="2021-01" db="EMBL/GenBank/DDBJ databases">
        <title>Genome sequence of Phenylobacterium sp. 20VBR1 isolated from a valley glaceir, Ny-Alesund, Svalbard.</title>
        <authorList>
            <person name="Thomas F.A."/>
            <person name="Krishnan K.P."/>
            <person name="Sinha R.K."/>
        </authorList>
    </citation>
    <scope>NUCLEOTIDE SEQUENCE</scope>
    <source>
        <strain evidence="3">20VBR1</strain>
    </source>
</reference>
<proteinExistence type="predicted"/>
<name>A0A974P3W7_9CAUL</name>
<protein>
    <submittedName>
        <fullName evidence="3">M23 family metallopeptidase</fullName>
    </submittedName>
</protein>
<dbReference type="Gene3D" id="2.70.70.10">
    <property type="entry name" value="Glucose Permease (Domain IIA)"/>
    <property type="match status" value="1"/>
</dbReference>
<evidence type="ECO:0000256" key="1">
    <source>
        <dbReference type="SAM" id="MobiDB-lite"/>
    </source>
</evidence>
<gene>
    <name evidence="3" type="ORF">JKL49_25305</name>
</gene>
<evidence type="ECO:0000259" key="2">
    <source>
        <dbReference type="Pfam" id="PF01551"/>
    </source>
</evidence>
<evidence type="ECO:0000313" key="3">
    <source>
        <dbReference type="EMBL" id="QQZ49965.1"/>
    </source>
</evidence>
<dbReference type="AlphaFoldDB" id="A0A974P3W7"/>
<dbReference type="Pfam" id="PF01551">
    <property type="entry name" value="Peptidase_M23"/>
    <property type="match status" value="1"/>
</dbReference>
<feature type="domain" description="M23ase beta-sheet core" evidence="2">
    <location>
        <begin position="187"/>
        <end position="282"/>
    </location>
</feature>
<dbReference type="SUPFAM" id="SSF51261">
    <property type="entry name" value="Duplicated hybrid motif"/>
    <property type="match status" value="1"/>
</dbReference>
<feature type="region of interest" description="Disordered" evidence="1">
    <location>
        <begin position="1"/>
        <end position="40"/>
    </location>
</feature>
<sequence length="292" mass="31194">MPARPRAWPAGRRQTAEPARRPAGPGGSWPLDPGARRPPGLSLTGRYQQGGFALGRTSSRAQIFVDGQPEGVASEAGYFVVGFDRDAQPQAIIRVINDDGEATHIAQIAPGNFDIQRINGLANDQVNPSGDALLARIKAEAARKAEGFASRADLDGFKGGFIRPLEKYRVSGRFGGQRILNGEPRTPHYGADLAAPTGTPIRAPASGLVAFAETGMHFEGGLTMIDHGQGLISLYLHQSRVDVRRGQMVTQGQVIGAVGKEGRATGPHLCWRMKWHGRNLDPTLMVGARTPA</sequence>
<dbReference type="InterPro" id="IPR016047">
    <property type="entry name" value="M23ase_b-sheet_dom"/>
</dbReference>
<dbReference type="InterPro" id="IPR011055">
    <property type="entry name" value="Dup_hybrid_motif"/>
</dbReference>
<feature type="compositionally biased region" description="Low complexity" evidence="1">
    <location>
        <begin position="1"/>
        <end position="13"/>
    </location>
</feature>
<dbReference type="InterPro" id="IPR050570">
    <property type="entry name" value="Cell_wall_metabolism_enzyme"/>
</dbReference>
<accession>A0A974P3W7</accession>
<dbReference type="PANTHER" id="PTHR21666">
    <property type="entry name" value="PEPTIDASE-RELATED"/>
    <property type="match status" value="1"/>
</dbReference>
<organism evidence="3">
    <name type="scientific">Phenylobacterium glaciei</name>
    <dbReference type="NCBI Taxonomy" id="2803784"/>
    <lineage>
        <taxon>Bacteria</taxon>
        <taxon>Pseudomonadati</taxon>
        <taxon>Pseudomonadota</taxon>
        <taxon>Alphaproteobacteria</taxon>
        <taxon>Caulobacterales</taxon>
        <taxon>Caulobacteraceae</taxon>
        <taxon>Phenylobacterium</taxon>
    </lineage>
</organism>
<dbReference type="GO" id="GO:0004222">
    <property type="term" value="F:metalloendopeptidase activity"/>
    <property type="evidence" value="ECO:0007669"/>
    <property type="project" value="TreeGrafter"/>
</dbReference>
<dbReference type="CDD" id="cd12797">
    <property type="entry name" value="M23_peptidase"/>
    <property type="match status" value="1"/>
</dbReference>